<dbReference type="SFLD" id="SFLDS00003">
    <property type="entry name" value="Haloacid_Dehalogenase"/>
    <property type="match status" value="1"/>
</dbReference>
<dbReference type="InterPro" id="IPR023214">
    <property type="entry name" value="HAD_sf"/>
</dbReference>
<sequence length="228" mass="25412">MPKPIQAVIFDQDGLMFDTESLAAASWFEIGPKYGIHVDGNFLRGIRGCKPDKVKQVCTQQFGEDAMKDYDRFREEKRQYSYRWIAQHGVPVKKGLKELLIYLKGHNIKTAVATASSESWTQGNVRGAGLENYFDDYIYGDMVKEAKPNPAIFLLAARRLGVEPEACVVLEDSFNGIKAAAAGGFNPVMIPDQDQPDEEIRKLLTACCDSLTDVIGLFETGRLSLQQP</sequence>
<dbReference type="InterPro" id="IPR006439">
    <property type="entry name" value="HAD-SF_hydro_IA"/>
</dbReference>
<dbReference type="PANTHER" id="PTHR18901">
    <property type="entry name" value="2-DEOXYGLUCOSE-6-PHOSPHATE PHOSPHATASE 2"/>
    <property type="match status" value="1"/>
</dbReference>
<dbReference type="InterPro" id="IPR023198">
    <property type="entry name" value="PGP-like_dom2"/>
</dbReference>
<gene>
    <name evidence="1" type="ORF">HMPREF1090_04395</name>
</gene>
<accession>A0A0E2HIP5</accession>
<keyword evidence="1" id="KW-0378">Hydrolase</keyword>
<proteinExistence type="predicted"/>
<dbReference type="Pfam" id="PF00702">
    <property type="entry name" value="Hydrolase"/>
    <property type="match status" value="1"/>
</dbReference>
<dbReference type="GeneID" id="57963973"/>
<dbReference type="Gene3D" id="1.10.150.240">
    <property type="entry name" value="Putative phosphatase, domain 2"/>
    <property type="match status" value="1"/>
</dbReference>
<dbReference type="PATRIC" id="fig|999408.3.peg.4715"/>
<dbReference type="HOGENOM" id="CLU_045011_13_3_9"/>
<dbReference type="NCBIfam" id="TIGR01509">
    <property type="entry name" value="HAD-SF-IA-v3"/>
    <property type="match status" value="1"/>
</dbReference>
<dbReference type="SUPFAM" id="SSF56784">
    <property type="entry name" value="HAD-like"/>
    <property type="match status" value="1"/>
</dbReference>
<name>A0A0E2HIP5_9FIRM</name>
<dbReference type="SFLD" id="SFLDG01129">
    <property type="entry name" value="C1.5:_HAD__Beta-PGM__Phosphata"/>
    <property type="match status" value="1"/>
</dbReference>
<evidence type="ECO:0000313" key="1">
    <source>
        <dbReference type="EMBL" id="ENZ09569.1"/>
    </source>
</evidence>
<reference evidence="1 2" key="1">
    <citation type="submission" date="2013-01" db="EMBL/GenBank/DDBJ databases">
        <title>The Genome Sequence of Clostridium clostridioforme 90A8.</title>
        <authorList>
            <consortium name="The Broad Institute Genome Sequencing Platform"/>
            <person name="Earl A."/>
            <person name="Ward D."/>
            <person name="Feldgarden M."/>
            <person name="Gevers D."/>
            <person name="Courvalin P."/>
            <person name="Lambert T."/>
            <person name="Walker B."/>
            <person name="Young S.K."/>
            <person name="Zeng Q."/>
            <person name="Gargeya S."/>
            <person name="Fitzgerald M."/>
            <person name="Haas B."/>
            <person name="Abouelleil A."/>
            <person name="Alvarado L."/>
            <person name="Arachchi H.M."/>
            <person name="Berlin A.M."/>
            <person name="Chapman S.B."/>
            <person name="Dewar J."/>
            <person name="Goldberg J."/>
            <person name="Griggs A."/>
            <person name="Gujja S."/>
            <person name="Hansen M."/>
            <person name="Howarth C."/>
            <person name="Imamovic A."/>
            <person name="Larimer J."/>
            <person name="McCowan C."/>
            <person name="Murphy C."/>
            <person name="Neiman D."/>
            <person name="Pearson M."/>
            <person name="Priest M."/>
            <person name="Roberts A."/>
            <person name="Saif S."/>
            <person name="Shea T."/>
            <person name="Sisk P."/>
            <person name="Sykes S."/>
            <person name="Wortman J."/>
            <person name="Nusbaum C."/>
            <person name="Birren B."/>
        </authorList>
    </citation>
    <scope>NUCLEOTIDE SEQUENCE [LARGE SCALE GENOMIC DNA]</scope>
    <source>
        <strain evidence="1 2">90A8</strain>
    </source>
</reference>
<evidence type="ECO:0000313" key="2">
    <source>
        <dbReference type="Proteomes" id="UP000013085"/>
    </source>
</evidence>
<dbReference type="RefSeq" id="WP_002594145.1">
    <property type="nucleotide sequence ID" value="NZ_KB850984.1"/>
</dbReference>
<dbReference type="InterPro" id="IPR036412">
    <property type="entry name" value="HAD-like_sf"/>
</dbReference>
<comment type="caution">
    <text evidence="1">The sequence shown here is derived from an EMBL/GenBank/DDBJ whole genome shotgun (WGS) entry which is preliminary data.</text>
</comment>
<dbReference type="Gene3D" id="3.40.50.1000">
    <property type="entry name" value="HAD superfamily/HAD-like"/>
    <property type="match status" value="1"/>
</dbReference>
<dbReference type="PANTHER" id="PTHR18901:SF38">
    <property type="entry name" value="PSEUDOURIDINE-5'-PHOSPHATASE"/>
    <property type="match status" value="1"/>
</dbReference>
<protein>
    <submittedName>
        <fullName evidence="1">HAD hydrolase, family IA</fullName>
    </submittedName>
</protein>
<dbReference type="Proteomes" id="UP000013085">
    <property type="component" value="Unassembled WGS sequence"/>
</dbReference>
<dbReference type="EMBL" id="AGYR01000050">
    <property type="protein sequence ID" value="ENZ09569.1"/>
    <property type="molecule type" value="Genomic_DNA"/>
</dbReference>
<dbReference type="PRINTS" id="PR00413">
    <property type="entry name" value="HADHALOGNASE"/>
</dbReference>
<dbReference type="AlphaFoldDB" id="A0A0E2HIP5"/>
<organism evidence="1 2">
    <name type="scientific">[Clostridium] clostridioforme 90A8</name>
    <dbReference type="NCBI Taxonomy" id="999408"/>
    <lineage>
        <taxon>Bacteria</taxon>
        <taxon>Bacillati</taxon>
        <taxon>Bacillota</taxon>
        <taxon>Clostridia</taxon>
        <taxon>Lachnospirales</taxon>
        <taxon>Lachnospiraceae</taxon>
        <taxon>Enterocloster</taxon>
    </lineage>
</organism>
<dbReference type="GO" id="GO:0016787">
    <property type="term" value="F:hydrolase activity"/>
    <property type="evidence" value="ECO:0007669"/>
    <property type="project" value="UniProtKB-KW"/>
</dbReference>